<evidence type="ECO:0000256" key="8">
    <source>
        <dbReference type="ARBA" id="ARBA00022614"/>
    </source>
</evidence>
<evidence type="ECO:0000259" key="25">
    <source>
        <dbReference type="PROSITE" id="PS50011"/>
    </source>
</evidence>
<evidence type="ECO:0000256" key="3">
    <source>
        <dbReference type="ARBA" id="ARBA00008684"/>
    </source>
</evidence>
<evidence type="ECO:0000256" key="11">
    <source>
        <dbReference type="ARBA" id="ARBA00022729"/>
    </source>
</evidence>
<dbReference type="GO" id="GO:0004674">
    <property type="term" value="F:protein serine/threonine kinase activity"/>
    <property type="evidence" value="ECO:0007669"/>
    <property type="project" value="UniProtKB-KW"/>
</dbReference>
<dbReference type="FunFam" id="1.10.510.10:FF:000358">
    <property type="entry name" value="Putative leucine-rich repeat receptor-like serine/threonine-protein kinase"/>
    <property type="match status" value="1"/>
</dbReference>
<dbReference type="FunFam" id="3.80.10.10:FF:000129">
    <property type="entry name" value="Leucine-rich repeat receptor-like kinase"/>
    <property type="match status" value="1"/>
</dbReference>
<keyword evidence="10 23" id="KW-0812">Transmembrane</keyword>
<keyword evidence="7" id="KW-0597">Phosphoprotein</keyword>
<evidence type="ECO:0000256" key="7">
    <source>
        <dbReference type="ARBA" id="ARBA00022553"/>
    </source>
</evidence>
<dbReference type="InterPro" id="IPR017441">
    <property type="entry name" value="Protein_kinase_ATP_BS"/>
</dbReference>
<evidence type="ECO:0000256" key="14">
    <source>
        <dbReference type="ARBA" id="ARBA00022777"/>
    </source>
</evidence>
<comment type="catalytic activity">
    <reaction evidence="20">
        <text>L-threonyl-[protein] + ATP = O-phospho-L-threonyl-[protein] + ADP + H(+)</text>
        <dbReference type="Rhea" id="RHEA:46608"/>
        <dbReference type="Rhea" id="RHEA-COMP:11060"/>
        <dbReference type="Rhea" id="RHEA-COMP:11605"/>
        <dbReference type="ChEBI" id="CHEBI:15378"/>
        <dbReference type="ChEBI" id="CHEBI:30013"/>
        <dbReference type="ChEBI" id="CHEBI:30616"/>
        <dbReference type="ChEBI" id="CHEBI:61977"/>
        <dbReference type="ChEBI" id="CHEBI:456216"/>
        <dbReference type="EC" id="2.7.11.1"/>
    </reaction>
</comment>
<dbReference type="GO" id="GO:0051707">
    <property type="term" value="P:response to other organism"/>
    <property type="evidence" value="ECO:0007669"/>
    <property type="project" value="UniProtKB-ARBA"/>
</dbReference>
<keyword evidence="11 24" id="KW-0732">Signal</keyword>
<dbReference type="FunFam" id="3.80.10.10:FF:000383">
    <property type="entry name" value="Leucine-rich repeat receptor protein kinase EMS1"/>
    <property type="match status" value="1"/>
</dbReference>
<comment type="subcellular location">
    <subcellularLocation>
        <location evidence="1">Cell membrane</location>
        <topology evidence="1">Single-pass membrane protein</topology>
    </subcellularLocation>
    <subcellularLocation>
        <location evidence="2">Membrane</location>
        <topology evidence="2">Single-pass type I membrane protein</topology>
    </subcellularLocation>
</comment>
<dbReference type="PROSITE" id="PS51450">
    <property type="entry name" value="LRR"/>
    <property type="match status" value="1"/>
</dbReference>
<evidence type="ECO:0000256" key="18">
    <source>
        <dbReference type="ARBA" id="ARBA00023170"/>
    </source>
</evidence>
<keyword evidence="12" id="KW-0677">Repeat</keyword>
<dbReference type="InterPro" id="IPR032675">
    <property type="entry name" value="LRR_dom_sf"/>
</dbReference>
<evidence type="ECO:0000256" key="12">
    <source>
        <dbReference type="ARBA" id="ARBA00022737"/>
    </source>
</evidence>
<dbReference type="Proteomes" id="UP001567538">
    <property type="component" value="Unassembled WGS sequence"/>
</dbReference>
<dbReference type="FunFam" id="3.30.200.20:FF:000432">
    <property type="entry name" value="LRR receptor-like serine/threonine-protein kinase EFR"/>
    <property type="match status" value="1"/>
</dbReference>
<dbReference type="InterPro" id="IPR001245">
    <property type="entry name" value="Ser-Thr/Tyr_kinase_cat_dom"/>
</dbReference>
<evidence type="ECO:0000256" key="1">
    <source>
        <dbReference type="ARBA" id="ARBA00004162"/>
    </source>
</evidence>
<dbReference type="SMART" id="SM00220">
    <property type="entry name" value="S_TKc"/>
    <property type="match status" value="1"/>
</dbReference>
<evidence type="ECO:0000256" key="23">
    <source>
        <dbReference type="SAM" id="Phobius"/>
    </source>
</evidence>
<keyword evidence="6 26" id="KW-0723">Serine/threonine-protein kinase</keyword>
<feature type="domain" description="Protein kinase" evidence="25">
    <location>
        <begin position="697"/>
        <end position="991"/>
    </location>
</feature>
<gene>
    <name evidence="26" type="ORF">AAHA92_20038</name>
</gene>
<evidence type="ECO:0000256" key="20">
    <source>
        <dbReference type="ARBA" id="ARBA00047899"/>
    </source>
</evidence>
<comment type="catalytic activity">
    <reaction evidence="21">
        <text>L-seryl-[protein] + ATP = O-phospho-L-seryl-[protein] + ADP + H(+)</text>
        <dbReference type="Rhea" id="RHEA:17989"/>
        <dbReference type="Rhea" id="RHEA-COMP:9863"/>
        <dbReference type="Rhea" id="RHEA-COMP:11604"/>
        <dbReference type="ChEBI" id="CHEBI:15378"/>
        <dbReference type="ChEBI" id="CHEBI:29999"/>
        <dbReference type="ChEBI" id="CHEBI:30616"/>
        <dbReference type="ChEBI" id="CHEBI:83421"/>
        <dbReference type="ChEBI" id="CHEBI:456216"/>
        <dbReference type="EC" id="2.7.11.1"/>
    </reaction>
</comment>
<dbReference type="Pfam" id="PF00560">
    <property type="entry name" value="LRR_1"/>
    <property type="match status" value="7"/>
</dbReference>
<dbReference type="InterPro" id="IPR001611">
    <property type="entry name" value="Leu-rich_rpt"/>
</dbReference>
<dbReference type="EMBL" id="JBEAFC010000008">
    <property type="protein sequence ID" value="KAL1543019.1"/>
    <property type="molecule type" value="Genomic_DNA"/>
</dbReference>
<evidence type="ECO:0000313" key="27">
    <source>
        <dbReference type="Proteomes" id="UP001567538"/>
    </source>
</evidence>
<dbReference type="InterPro" id="IPR003591">
    <property type="entry name" value="Leu-rich_rpt_typical-subtyp"/>
</dbReference>
<dbReference type="Gene3D" id="3.80.10.10">
    <property type="entry name" value="Ribonuclease Inhibitor"/>
    <property type="match status" value="4"/>
</dbReference>
<evidence type="ECO:0000256" key="13">
    <source>
        <dbReference type="ARBA" id="ARBA00022741"/>
    </source>
</evidence>
<dbReference type="FunFam" id="3.80.10.10:FF:000288">
    <property type="entry name" value="LRR receptor-like serine/threonine-protein kinase EFR"/>
    <property type="match status" value="1"/>
</dbReference>
<dbReference type="Pfam" id="PF08263">
    <property type="entry name" value="LRRNT_2"/>
    <property type="match status" value="1"/>
</dbReference>
<dbReference type="EC" id="2.7.11.1" evidence="4"/>
<dbReference type="InterPro" id="IPR011009">
    <property type="entry name" value="Kinase-like_dom_sf"/>
</dbReference>
<evidence type="ECO:0000256" key="10">
    <source>
        <dbReference type="ARBA" id="ARBA00022692"/>
    </source>
</evidence>
<dbReference type="GO" id="GO:0005524">
    <property type="term" value="F:ATP binding"/>
    <property type="evidence" value="ECO:0007669"/>
    <property type="project" value="UniProtKB-UniRule"/>
</dbReference>
<comment type="caution">
    <text evidence="26">The sequence shown here is derived from an EMBL/GenBank/DDBJ whole genome shotgun (WGS) entry which is preliminary data.</text>
</comment>
<evidence type="ECO:0000256" key="4">
    <source>
        <dbReference type="ARBA" id="ARBA00012513"/>
    </source>
</evidence>
<feature type="signal peptide" evidence="24">
    <location>
        <begin position="1"/>
        <end position="26"/>
    </location>
</feature>
<evidence type="ECO:0000256" key="5">
    <source>
        <dbReference type="ARBA" id="ARBA00022475"/>
    </source>
</evidence>
<keyword evidence="17 23" id="KW-0472">Membrane</keyword>
<name>A0ABD1GFY6_SALDI</name>
<evidence type="ECO:0000256" key="9">
    <source>
        <dbReference type="ARBA" id="ARBA00022679"/>
    </source>
</evidence>
<dbReference type="PROSITE" id="PS00108">
    <property type="entry name" value="PROTEIN_KINASE_ST"/>
    <property type="match status" value="1"/>
</dbReference>
<evidence type="ECO:0000256" key="19">
    <source>
        <dbReference type="ARBA" id="ARBA00023180"/>
    </source>
</evidence>
<dbReference type="Gene3D" id="1.10.510.10">
    <property type="entry name" value="Transferase(Phosphotransferase) domain 1"/>
    <property type="match status" value="1"/>
</dbReference>
<feature type="transmembrane region" description="Helical" evidence="23">
    <location>
        <begin position="638"/>
        <end position="659"/>
    </location>
</feature>
<keyword evidence="19" id="KW-0325">Glycoprotein</keyword>
<sequence length="994" mass="107911">MANLMTFLLSLPLFFFFLTVPPPATCSTNQTDQLSLLAIKSSLQDPQRALTSWNQSLPFCSWRGVQCRGDRVVALTLSALGLVGSLSPHIGNLSLLTNITLRDNSFQGPIPPQITLLTRLQLLDLRNNSFTGEIPKNISNCPDLVQLDFTMNLLSGAIPNELGFLPKLEVIGFSRNRFSGLIPSSIGNLTTLQRLSLGSCRLSGEIPDSLGRLRRLSFLQLSENGFTGSIPHGLFNISTIKYFDVSVNSLEGVIPSTIGVTLPNIAVLLLERNLFSGPIPSSISNASLIEWIVLSSNNFTGPVPNLERLTLIQDFFLHSNLIEDDMSFISSLTNSTKLERFDVSENMLSGSLPESLANLSVLVNMFDIHKNQIHGSIPSGIGNLVNLDVVDLSHNLLDGLIPMSMSKLSNMHNLFMGRNRFGGELPSLFGNMTLLSRIQLDGNELSGNVPSSLGSFSSLLELDLSENKFTGSIPQEIMRLSSLSIVLNLSHNALEGSIPSEVGSLRNLAALDLSSNRLSGVIPTSLSSCVSLQRLYLDENLLQGEIPAVMSSLMGLQELDLSRNNLSGSIPSFLENLKLQKLNLSFNRLQGEVPSRGVFTNVSSVSLDGNQGFCGGIGELKFPACKGAESSKGKLSTLWKILIPILVFGGLCIVVLVFLKCKKTEEKPRPVVSSDDTIGVQLLRLSYADLLKATNGFSESNVVGFGRFGSVYEAVLDDEKAIVAAVKVLNLDVRGASKTFMAECRALGGIRHRNLVKLVSVCDSVDFKGNDFKALVYEFKANGSLDKWLHNSNEDFKSLSIIQRLNIALDIAHGIKYLHFGSASSIIHGDLKPSNILLDHDMVACVGDFGLAKIASNVLPSLYESNASSFGIKGTLGYVPPEYGAFGSISMQGDVYSFGIILLEMFTNKRPTNDLFGGEVNLHRYVSSALPNGLMEIIDPELEMGGLKMEFIGSILNIGVSCSKENPRDRMPITLVENELADILAQLQPFSLDV</sequence>
<proteinExistence type="inferred from homology"/>
<dbReference type="Gene3D" id="3.30.200.20">
    <property type="entry name" value="Phosphorylase Kinase, domain 1"/>
    <property type="match status" value="1"/>
</dbReference>
<evidence type="ECO:0000256" key="16">
    <source>
        <dbReference type="ARBA" id="ARBA00022989"/>
    </source>
</evidence>
<keyword evidence="9 26" id="KW-0808">Transferase</keyword>
<reference evidence="26 27" key="1">
    <citation type="submission" date="2024-06" db="EMBL/GenBank/DDBJ databases">
        <title>A chromosome level genome sequence of Diviner's sage (Salvia divinorum).</title>
        <authorList>
            <person name="Ford S.A."/>
            <person name="Ro D.-K."/>
            <person name="Ness R.W."/>
            <person name="Phillips M.A."/>
        </authorList>
    </citation>
    <scope>NUCLEOTIDE SEQUENCE [LARGE SCALE GENOMIC DNA]</scope>
    <source>
        <strain evidence="26">SAF-2024a</strain>
        <tissue evidence="26">Leaf</tissue>
    </source>
</reference>
<evidence type="ECO:0000313" key="26">
    <source>
        <dbReference type="EMBL" id="KAL1543019.1"/>
    </source>
</evidence>
<keyword evidence="14 26" id="KW-0418">Kinase</keyword>
<dbReference type="PROSITE" id="PS00107">
    <property type="entry name" value="PROTEIN_KINASE_ATP"/>
    <property type="match status" value="1"/>
</dbReference>
<evidence type="ECO:0000256" key="17">
    <source>
        <dbReference type="ARBA" id="ARBA00023136"/>
    </source>
</evidence>
<dbReference type="InterPro" id="IPR013210">
    <property type="entry name" value="LRR_N_plant-typ"/>
</dbReference>
<dbReference type="PRINTS" id="PR00019">
    <property type="entry name" value="LEURICHRPT"/>
</dbReference>
<dbReference type="SUPFAM" id="SSF56112">
    <property type="entry name" value="Protein kinase-like (PK-like)"/>
    <property type="match status" value="1"/>
</dbReference>
<feature type="chain" id="PRO_5044785081" description="non-specific serine/threonine protein kinase" evidence="24">
    <location>
        <begin position="27"/>
        <end position="994"/>
    </location>
</feature>
<keyword evidence="18" id="KW-0675">Receptor</keyword>
<dbReference type="PANTHER" id="PTHR27000:SF777">
    <property type="entry name" value="PROTEIN KINASE DOMAIN-CONTAINING PROTEIN"/>
    <property type="match status" value="1"/>
</dbReference>
<protein>
    <recommendedName>
        <fullName evidence="4">non-specific serine/threonine protein kinase</fullName>
        <ecNumber evidence="4">2.7.11.1</ecNumber>
    </recommendedName>
</protein>
<evidence type="ECO:0000256" key="24">
    <source>
        <dbReference type="SAM" id="SignalP"/>
    </source>
</evidence>
<comment type="similarity">
    <text evidence="3">Belongs to the protein kinase superfamily. Ser/Thr protein kinase family.</text>
</comment>
<keyword evidence="13 22" id="KW-0547">Nucleotide-binding</keyword>
<evidence type="ECO:0000256" key="6">
    <source>
        <dbReference type="ARBA" id="ARBA00022527"/>
    </source>
</evidence>
<dbReference type="Pfam" id="PF13855">
    <property type="entry name" value="LRR_8"/>
    <property type="match status" value="1"/>
</dbReference>
<dbReference type="InterPro" id="IPR000719">
    <property type="entry name" value="Prot_kinase_dom"/>
</dbReference>
<keyword evidence="8" id="KW-0433">Leucine-rich repeat</keyword>
<dbReference type="AlphaFoldDB" id="A0ABD1GFY6"/>
<feature type="binding site" evidence="22">
    <location>
        <position position="727"/>
    </location>
    <ligand>
        <name>ATP</name>
        <dbReference type="ChEBI" id="CHEBI:30616"/>
    </ligand>
</feature>
<evidence type="ECO:0000256" key="15">
    <source>
        <dbReference type="ARBA" id="ARBA00022840"/>
    </source>
</evidence>
<evidence type="ECO:0000256" key="2">
    <source>
        <dbReference type="ARBA" id="ARBA00004479"/>
    </source>
</evidence>
<dbReference type="SMART" id="SM00369">
    <property type="entry name" value="LRR_TYP"/>
    <property type="match status" value="8"/>
</dbReference>
<keyword evidence="27" id="KW-1185">Reference proteome</keyword>
<keyword evidence="15 22" id="KW-0067">ATP-binding</keyword>
<evidence type="ECO:0000256" key="21">
    <source>
        <dbReference type="ARBA" id="ARBA00048679"/>
    </source>
</evidence>
<dbReference type="SUPFAM" id="SSF52058">
    <property type="entry name" value="L domain-like"/>
    <property type="match status" value="2"/>
</dbReference>
<dbReference type="GO" id="GO:0006952">
    <property type="term" value="P:defense response"/>
    <property type="evidence" value="ECO:0007669"/>
    <property type="project" value="UniProtKB-ARBA"/>
</dbReference>
<organism evidence="26 27">
    <name type="scientific">Salvia divinorum</name>
    <name type="common">Maria pastora</name>
    <name type="synonym">Diviner's sage</name>
    <dbReference type="NCBI Taxonomy" id="28513"/>
    <lineage>
        <taxon>Eukaryota</taxon>
        <taxon>Viridiplantae</taxon>
        <taxon>Streptophyta</taxon>
        <taxon>Embryophyta</taxon>
        <taxon>Tracheophyta</taxon>
        <taxon>Spermatophyta</taxon>
        <taxon>Magnoliopsida</taxon>
        <taxon>eudicotyledons</taxon>
        <taxon>Gunneridae</taxon>
        <taxon>Pentapetalae</taxon>
        <taxon>asterids</taxon>
        <taxon>lamiids</taxon>
        <taxon>Lamiales</taxon>
        <taxon>Lamiaceae</taxon>
        <taxon>Nepetoideae</taxon>
        <taxon>Mentheae</taxon>
        <taxon>Salviinae</taxon>
        <taxon>Salvia</taxon>
        <taxon>Salvia subgen. Calosphace</taxon>
    </lineage>
</organism>
<keyword evidence="5" id="KW-1003">Cell membrane</keyword>
<accession>A0ABD1GFY6</accession>
<evidence type="ECO:0000256" key="22">
    <source>
        <dbReference type="PROSITE-ProRule" id="PRU10141"/>
    </source>
</evidence>
<keyword evidence="16 23" id="KW-1133">Transmembrane helix</keyword>
<dbReference type="PROSITE" id="PS50011">
    <property type="entry name" value="PROTEIN_KINASE_DOM"/>
    <property type="match status" value="1"/>
</dbReference>
<dbReference type="GO" id="GO:0005886">
    <property type="term" value="C:plasma membrane"/>
    <property type="evidence" value="ECO:0007669"/>
    <property type="project" value="UniProtKB-SubCell"/>
</dbReference>
<dbReference type="Pfam" id="PF07714">
    <property type="entry name" value="PK_Tyr_Ser-Thr"/>
    <property type="match status" value="1"/>
</dbReference>
<dbReference type="InterPro" id="IPR008271">
    <property type="entry name" value="Ser/Thr_kinase_AS"/>
</dbReference>
<dbReference type="PANTHER" id="PTHR27000">
    <property type="entry name" value="LEUCINE-RICH REPEAT RECEPTOR-LIKE PROTEIN KINASE FAMILY PROTEIN-RELATED"/>
    <property type="match status" value="1"/>
</dbReference>